<dbReference type="EMBL" id="AAYH02000048">
    <property type="protein sequence ID" value="EDO52236.1"/>
    <property type="molecule type" value="Genomic_DNA"/>
</dbReference>
<organism evidence="1 2">
    <name type="scientific">Bacteroides uniformis (strain ATCC 8492 / DSM 6597 / CCUG 4942 / CIP 103695 / JCM 5828 / KCTC 5204 / NCTC 13054 / VPI 0061)</name>
    <dbReference type="NCBI Taxonomy" id="411479"/>
    <lineage>
        <taxon>Bacteria</taxon>
        <taxon>Pseudomonadati</taxon>
        <taxon>Bacteroidota</taxon>
        <taxon>Bacteroidia</taxon>
        <taxon>Bacteroidales</taxon>
        <taxon>Bacteroidaceae</taxon>
        <taxon>Bacteroides</taxon>
    </lineage>
</organism>
<reference evidence="1" key="2">
    <citation type="submission" date="2013-11" db="EMBL/GenBank/DDBJ databases">
        <title>Draft genome sequence of Bacteroides uniformis (ATCC 8492).</title>
        <authorList>
            <person name="Sudarsanam P."/>
            <person name="Ley R."/>
            <person name="Guruge J."/>
            <person name="Turnbaugh P.J."/>
            <person name="Mahowald M."/>
            <person name="Liep D."/>
            <person name="Gordon J."/>
        </authorList>
    </citation>
    <scope>NUCLEOTIDE SEQUENCE</scope>
    <source>
        <strain evidence="1">ATCC 8492</strain>
    </source>
</reference>
<comment type="caution">
    <text evidence="1">The sequence shown here is derived from an EMBL/GenBank/DDBJ whole genome shotgun (WGS) entry which is preliminary data.</text>
</comment>
<sequence>MVSIAIKSNTFFMFIEFDLVCISPQIYRYLICFYCFNGKESIFCG</sequence>
<accession>A0ABC9N6A4</accession>
<gene>
    <name evidence="1" type="ORF">BACUNI_03848</name>
</gene>
<name>A0ABC9N6A4_BACUC</name>
<proteinExistence type="predicted"/>
<keyword evidence="2" id="KW-1185">Reference proteome</keyword>
<dbReference type="Proteomes" id="UP000004110">
    <property type="component" value="Unassembled WGS sequence"/>
</dbReference>
<evidence type="ECO:0000313" key="1">
    <source>
        <dbReference type="EMBL" id="EDO52236.1"/>
    </source>
</evidence>
<protein>
    <submittedName>
        <fullName evidence="1">Uncharacterized protein</fullName>
    </submittedName>
</protein>
<reference evidence="1" key="1">
    <citation type="submission" date="2007-06" db="EMBL/GenBank/DDBJ databases">
        <authorList>
            <person name="Fulton L."/>
            <person name="Clifton S."/>
            <person name="Fulton B."/>
            <person name="Xu J."/>
            <person name="Minx P."/>
            <person name="Pepin K.H."/>
            <person name="Johnson M."/>
            <person name="Thiruvilangam P."/>
            <person name="Bhonagiri V."/>
            <person name="Nash W.E."/>
            <person name="Mardis E.R."/>
            <person name="Wilson R.K."/>
        </authorList>
    </citation>
    <scope>NUCLEOTIDE SEQUENCE [LARGE SCALE GENOMIC DNA]</scope>
    <source>
        <strain evidence="1">ATCC 8492</strain>
    </source>
</reference>
<evidence type="ECO:0000313" key="2">
    <source>
        <dbReference type="Proteomes" id="UP000004110"/>
    </source>
</evidence>
<dbReference type="AlphaFoldDB" id="A0ABC9N6A4"/>